<sequence>MKHTKSDRIQVIIAYILGCIFFIIWVLHLYSKIKEDHTSNSPEATPSENVYSSNSSTNSIKWLYGKWKCSTPYGSMYLIIDATTITEMVGNEVNNASYSIKNGVLYAKYRGDGGISTSYPLDINNQRIGAGDGYWYTKMN</sequence>
<gene>
    <name evidence="2" type="ORF">H9853_10695</name>
</gene>
<protein>
    <submittedName>
        <fullName evidence="2">Uncharacterized protein</fullName>
    </submittedName>
</protein>
<evidence type="ECO:0000256" key="1">
    <source>
        <dbReference type="SAM" id="Phobius"/>
    </source>
</evidence>
<evidence type="ECO:0000313" key="2">
    <source>
        <dbReference type="EMBL" id="HIX55482.1"/>
    </source>
</evidence>
<keyword evidence="1" id="KW-0812">Transmembrane</keyword>
<feature type="transmembrane region" description="Helical" evidence="1">
    <location>
        <begin position="12"/>
        <end position="30"/>
    </location>
</feature>
<keyword evidence="1" id="KW-1133">Transmembrane helix</keyword>
<organism evidence="2 3">
    <name type="scientific">Candidatus Sphingobacterium stercoripullorum</name>
    <dbReference type="NCBI Taxonomy" id="2838759"/>
    <lineage>
        <taxon>Bacteria</taxon>
        <taxon>Pseudomonadati</taxon>
        <taxon>Bacteroidota</taxon>
        <taxon>Sphingobacteriia</taxon>
        <taxon>Sphingobacteriales</taxon>
        <taxon>Sphingobacteriaceae</taxon>
        <taxon>Sphingobacterium</taxon>
    </lineage>
</organism>
<evidence type="ECO:0000313" key="3">
    <source>
        <dbReference type="Proteomes" id="UP000824156"/>
    </source>
</evidence>
<dbReference type="EMBL" id="DXEZ01000302">
    <property type="protein sequence ID" value="HIX55482.1"/>
    <property type="molecule type" value="Genomic_DNA"/>
</dbReference>
<proteinExistence type="predicted"/>
<name>A0A9D1WAW7_9SPHI</name>
<dbReference type="AlphaFoldDB" id="A0A9D1WAW7"/>
<comment type="caution">
    <text evidence="2">The sequence shown here is derived from an EMBL/GenBank/DDBJ whole genome shotgun (WGS) entry which is preliminary data.</text>
</comment>
<accession>A0A9D1WAW7</accession>
<reference evidence="2" key="2">
    <citation type="submission" date="2021-04" db="EMBL/GenBank/DDBJ databases">
        <authorList>
            <person name="Gilroy R."/>
        </authorList>
    </citation>
    <scope>NUCLEOTIDE SEQUENCE</scope>
    <source>
        <strain evidence="2">1719</strain>
    </source>
</reference>
<dbReference type="Proteomes" id="UP000824156">
    <property type="component" value="Unassembled WGS sequence"/>
</dbReference>
<keyword evidence="1" id="KW-0472">Membrane</keyword>
<reference evidence="2" key="1">
    <citation type="journal article" date="2021" name="PeerJ">
        <title>Extensive microbial diversity within the chicken gut microbiome revealed by metagenomics and culture.</title>
        <authorList>
            <person name="Gilroy R."/>
            <person name="Ravi A."/>
            <person name="Getino M."/>
            <person name="Pursley I."/>
            <person name="Horton D.L."/>
            <person name="Alikhan N.F."/>
            <person name="Baker D."/>
            <person name="Gharbi K."/>
            <person name="Hall N."/>
            <person name="Watson M."/>
            <person name="Adriaenssens E.M."/>
            <person name="Foster-Nyarko E."/>
            <person name="Jarju S."/>
            <person name="Secka A."/>
            <person name="Antonio M."/>
            <person name="Oren A."/>
            <person name="Chaudhuri R.R."/>
            <person name="La Ragione R."/>
            <person name="Hildebrand F."/>
            <person name="Pallen M.J."/>
        </authorList>
    </citation>
    <scope>NUCLEOTIDE SEQUENCE</scope>
    <source>
        <strain evidence="2">1719</strain>
    </source>
</reference>